<evidence type="ECO:0000259" key="2">
    <source>
        <dbReference type="Pfam" id="PF12728"/>
    </source>
</evidence>
<dbReference type="AlphaFoldDB" id="A0A3R7IYP7"/>
<feature type="compositionally biased region" description="Pro residues" evidence="1">
    <location>
        <begin position="24"/>
        <end position="33"/>
    </location>
</feature>
<reference evidence="3 4" key="1">
    <citation type="journal article" date="2014" name="Genome Announc.">
        <title>Draft Genome Sequence of Streptomyces fradiae ATCC 19609, a Strain Highly Sensitive to Antibiotics.</title>
        <authorList>
            <person name="Bekker O.B."/>
            <person name="Klimina K.M."/>
            <person name="Vatlin A.A."/>
            <person name="Zakharevich N.V."/>
            <person name="Kasianov A.S."/>
            <person name="Danilenko V.N."/>
        </authorList>
    </citation>
    <scope>NUCLEOTIDE SEQUENCE [LARGE SCALE GENOMIC DNA]</scope>
    <source>
        <strain evidence="3 4">ATCC 19609</strain>
    </source>
</reference>
<dbReference type="GO" id="GO:0003677">
    <property type="term" value="F:DNA binding"/>
    <property type="evidence" value="ECO:0007669"/>
    <property type="project" value="UniProtKB-KW"/>
</dbReference>
<organism evidence="3 4">
    <name type="scientific">Streptomyces xinghaiensis</name>
    <dbReference type="NCBI Taxonomy" id="1038928"/>
    <lineage>
        <taxon>Bacteria</taxon>
        <taxon>Bacillati</taxon>
        <taxon>Actinomycetota</taxon>
        <taxon>Actinomycetes</taxon>
        <taxon>Kitasatosporales</taxon>
        <taxon>Streptomycetaceae</taxon>
        <taxon>Streptomyces</taxon>
    </lineage>
</organism>
<dbReference type="OrthoDB" id="3788906at2"/>
<dbReference type="Proteomes" id="UP000028058">
    <property type="component" value="Unassembled WGS sequence"/>
</dbReference>
<evidence type="ECO:0000313" key="4">
    <source>
        <dbReference type="Proteomes" id="UP000028058"/>
    </source>
</evidence>
<feature type="domain" description="Helix-turn-helix" evidence="2">
    <location>
        <begin position="79"/>
        <end position="125"/>
    </location>
</feature>
<gene>
    <name evidence="3" type="ORF">SFRA_026245</name>
</gene>
<name>A0A3R7IYP7_9ACTN</name>
<dbReference type="InterPro" id="IPR010093">
    <property type="entry name" value="SinI_DNA-bd"/>
</dbReference>
<comment type="caution">
    <text evidence="3">The sequence shown here is derived from an EMBL/GenBank/DDBJ whole genome shotgun (WGS) entry which is preliminary data.</text>
</comment>
<evidence type="ECO:0000313" key="3">
    <source>
        <dbReference type="EMBL" id="RKM91952.1"/>
    </source>
</evidence>
<sequence length="137" mass="14445">MKKQPAGPGRTRAPLNWTADQPTGKPPDSSPRPHPQRDDSPHPGNTRPEPATSQGKASGPAAVSEPASGTGSPARLLHTPEQAAELLQVPASWLRKKAAAGLIPCTRVGRHLRFSTADVETVIRNGARPARRPGARP</sequence>
<keyword evidence="3" id="KW-0238">DNA-binding</keyword>
<dbReference type="Pfam" id="PF12728">
    <property type="entry name" value="HTH_17"/>
    <property type="match status" value="1"/>
</dbReference>
<feature type="region of interest" description="Disordered" evidence="1">
    <location>
        <begin position="1"/>
        <end position="81"/>
    </location>
</feature>
<dbReference type="EMBL" id="JNAD02000015">
    <property type="protein sequence ID" value="RKM91952.1"/>
    <property type="molecule type" value="Genomic_DNA"/>
</dbReference>
<proteinExistence type="predicted"/>
<evidence type="ECO:0000256" key="1">
    <source>
        <dbReference type="SAM" id="MobiDB-lite"/>
    </source>
</evidence>
<accession>A0A3R7IYP7</accession>
<protein>
    <submittedName>
        <fullName evidence="3">DNA-binding protein</fullName>
    </submittedName>
</protein>
<dbReference type="RefSeq" id="WP_078649231.1">
    <property type="nucleotide sequence ID" value="NZ_CP134822.1"/>
</dbReference>
<dbReference type="InterPro" id="IPR041657">
    <property type="entry name" value="HTH_17"/>
</dbReference>
<dbReference type="NCBIfam" id="TIGR01764">
    <property type="entry name" value="excise"/>
    <property type="match status" value="1"/>
</dbReference>
<keyword evidence="4" id="KW-1185">Reference proteome</keyword>